<evidence type="ECO:0008006" key="5">
    <source>
        <dbReference type="Google" id="ProtNLM"/>
    </source>
</evidence>
<feature type="binding site" evidence="2">
    <location>
        <position position="208"/>
    </location>
    <ligand>
        <name>Zn(2+)</name>
        <dbReference type="ChEBI" id="CHEBI:29105"/>
        <label>1</label>
        <note>catalytic</note>
    </ligand>
</feature>
<dbReference type="GO" id="GO:0005975">
    <property type="term" value="P:carbohydrate metabolic process"/>
    <property type="evidence" value="ECO:0007669"/>
    <property type="project" value="InterPro"/>
</dbReference>
<dbReference type="NCBIfam" id="TIGR00167">
    <property type="entry name" value="cbbA"/>
    <property type="match status" value="1"/>
</dbReference>
<dbReference type="NCBIfam" id="NF006042">
    <property type="entry name" value="PRK08185.1"/>
    <property type="match status" value="1"/>
</dbReference>
<dbReference type="PANTHER" id="PTHR30304:SF0">
    <property type="entry name" value="D-TAGATOSE-1,6-BISPHOSPHATE ALDOLASE SUBUNIT GATY-RELATED"/>
    <property type="match status" value="1"/>
</dbReference>
<reference evidence="3 4" key="1">
    <citation type="submission" date="2014-08" db="EMBL/GenBank/DDBJ databases">
        <title>Clostridium innocuum, an unnegligible vancomycin-resistant pathogen causing extra-intestinal infections.</title>
        <authorList>
            <person name="Feng Y."/>
            <person name="Chiu C.-H."/>
        </authorList>
    </citation>
    <scope>NUCLEOTIDE SEQUENCE [LARGE SCALE GENOMIC DNA]</scope>
    <source>
        <strain evidence="3 4">AN88</strain>
    </source>
</reference>
<feature type="binding site" evidence="2">
    <location>
        <position position="102"/>
    </location>
    <ligand>
        <name>Zn(2+)</name>
        <dbReference type="ChEBI" id="CHEBI:29105"/>
        <label>2</label>
    </ligand>
</feature>
<evidence type="ECO:0000313" key="4">
    <source>
        <dbReference type="Proteomes" id="UP000030008"/>
    </source>
</evidence>
<dbReference type="RefSeq" id="WP_044903973.1">
    <property type="nucleotide sequence ID" value="NZ_JQIF01000014.1"/>
</dbReference>
<dbReference type="PANTHER" id="PTHR30304">
    <property type="entry name" value="D-TAGATOSE-1,6-BISPHOSPHATE ALDOLASE"/>
    <property type="match status" value="1"/>
</dbReference>
<accession>A0A099I974</accession>
<organism evidence="3 4">
    <name type="scientific">Clostridium innocuum</name>
    <dbReference type="NCBI Taxonomy" id="1522"/>
    <lineage>
        <taxon>Bacteria</taxon>
        <taxon>Bacillati</taxon>
        <taxon>Bacillota</taxon>
        <taxon>Clostridia</taxon>
        <taxon>Eubacteriales</taxon>
        <taxon>Clostridiaceae</taxon>
        <taxon>Clostridium</taxon>
    </lineage>
</organism>
<comment type="caution">
    <text evidence="3">The sequence shown here is derived from an EMBL/GenBank/DDBJ whole genome shotgun (WGS) entry which is preliminary data.</text>
</comment>
<dbReference type="Gene3D" id="3.20.20.70">
    <property type="entry name" value="Aldolase class I"/>
    <property type="match status" value="1"/>
</dbReference>
<dbReference type="GO" id="GO:0008270">
    <property type="term" value="F:zinc ion binding"/>
    <property type="evidence" value="ECO:0007669"/>
    <property type="project" value="InterPro"/>
</dbReference>
<dbReference type="EMBL" id="JQIF01000014">
    <property type="protein sequence ID" value="KGJ54554.1"/>
    <property type="molecule type" value="Genomic_DNA"/>
</dbReference>
<comment type="cofactor">
    <cofactor evidence="2">
        <name>Zn(2+)</name>
        <dbReference type="ChEBI" id="CHEBI:29105"/>
    </cofactor>
    <text evidence="2">Binds 2 Zn(2+) ions per subunit. One is catalytic and the other provides a structural contribution.</text>
</comment>
<dbReference type="Proteomes" id="UP000030008">
    <property type="component" value="Unassembled WGS sequence"/>
</dbReference>
<evidence type="ECO:0000256" key="2">
    <source>
        <dbReference type="PIRSR" id="PIRSR001359-3"/>
    </source>
</evidence>
<dbReference type="InterPro" id="IPR050246">
    <property type="entry name" value="Class_II_FBP_aldolase"/>
</dbReference>
<dbReference type="Pfam" id="PF01116">
    <property type="entry name" value="F_bP_aldolase"/>
    <property type="match status" value="1"/>
</dbReference>
<protein>
    <recommendedName>
        <fullName evidence="5">Ketose-bisphosphate aldolase</fullName>
    </recommendedName>
</protein>
<dbReference type="InterPro" id="IPR013785">
    <property type="entry name" value="Aldolase_TIM"/>
</dbReference>
<keyword evidence="2" id="KW-0862">Zinc</keyword>
<gene>
    <name evidence="3" type="ORF">CIAN88_02705</name>
</gene>
<dbReference type="GO" id="GO:0016832">
    <property type="term" value="F:aldehyde-lyase activity"/>
    <property type="evidence" value="ECO:0007669"/>
    <property type="project" value="InterPro"/>
</dbReference>
<dbReference type="SUPFAM" id="SSF51569">
    <property type="entry name" value="Aldolase"/>
    <property type="match status" value="1"/>
</dbReference>
<sequence length="290" mass="32086">MLYNMKDLLVKAREHQFAVPAFNISSLDIFQSVLRCAEELRAPVILEVHPDELSYIGEEFIQMMKLRMCNSSIPCVLHLDHGSELKHIIKAIHAGFTSVMIDGSRLAYDDNVGIVKQVVSLVHPLHISVEAELGTIGATGVSFEGGTSEIIYTNPDTAKEFVEETGIDTLAVAIGTAHGLYPKGFDPKLQLELLKEIEQATDLPLVLHGGSGNPDHEVEEAVRLGICKVNISSDVKSAYFQEVKHYMDKHPQEYEPNVILKNAQIAADRVVKHKLQLLHTVGKAVLYTEN</sequence>
<dbReference type="InterPro" id="IPR000771">
    <property type="entry name" value="FBA_II"/>
</dbReference>
<keyword evidence="2" id="KW-0479">Metal-binding</keyword>
<name>A0A099I974_CLOIN</name>
<feature type="binding site" evidence="2">
    <location>
        <position position="81"/>
    </location>
    <ligand>
        <name>Zn(2+)</name>
        <dbReference type="ChEBI" id="CHEBI:29105"/>
        <label>1</label>
        <note>catalytic</note>
    </ligand>
</feature>
<dbReference type="PIRSF" id="PIRSF001359">
    <property type="entry name" value="F_bP_aldolase_II"/>
    <property type="match status" value="1"/>
</dbReference>
<dbReference type="CDD" id="cd00947">
    <property type="entry name" value="TBP_aldolase_IIB"/>
    <property type="match status" value="1"/>
</dbReference>
<feature type="binding site" evidence="2">
    <location>
        <position position="178"/>
    </location>
    <ligand>
        <name>Zn(2+)</name>
        <dbReference type="ChEBI" id="CHEBI:29105"/>
        <label>1</label>
        <note>catalytic</note>
    </ligand>
</feature>
<evidence type="ECO:0000313" key="3">
    <source>
        <dbReference type="EMBL" id="KGJ54554.1"/>
    </source>
</evidence>
<dbReference type="AlphaFoldDB" id="A0A099I974"/>
<feature type="active site" description="Proton donor" evidence="1">
    <location>
        <position position="80"/>
    </location>
</feature>
<feature type="binding site" evidence="2">
    <location>
        <position position="132"/>
    </location>
    <ligand>
        <name>Zn(2+)</name>
        <dbReference type="ChEBI" id="CHEBI:29105"/>
        <label>2</label>
    </ligand>
</feature>
<proteinExistence type="predicted"/>
<evidence type="ECO:0000256" key="1">
    <source>
        <dbReference type="PIRSR" id="PIRSR001359-1"/>
    </source>
</evidence>